<protein>
    <submittedName>
        <fullName evidence="2">Uncharacterized protein</fullName>
    </submittedName>
</protein>
<dbReference type="InterPro" id="IPR012340">
    <property type="entry name" value="NA-bd_OB-fold"/>
</dbReference>
<evidence type="ECO:0000256" key="1">
    <source>
        <dbReference type="ARBA" id="ARBA00009841"/>
    </source>
</evidence>
<dbReference type="InterPro" id="IPR029026">
    <property type="entry name" value="tRNA_m1G_MTases_N"/>
</dbReference>
<dbReference type="InterPro" id="IPR003750">
    <property type="entry name" value="Put_MeTrfase-C9orf114-like"/>
</dbReference>
<dbReference type="SUPFAM" id="SSF50249">
    <property type="entry name" value="Nucleic acid-binding proteins"/>
    <property type="match status" value="1"/>
</dbReference>
<dbReference type="OrthoDB" id="361029at2759"/>
<dbReference type="Gene3D" id="3.40.1280.10">
    <property type="match status" value="1"/>
</dbReference>
<dbReference type="Pfam" id="PF02598">
    <property type="entry name" value="Methyltrn_RNA_3"/>
    <property type="match status" value="1"/>
</dbReference>
<feature type="non-terminal residue" evidence="2">
    <location>
        <position position="178"/>
    </location>
</feature>
<evidence type="ECO:0000313" key="3">
    <source>
        <dbReference type="Proteomes" id="UP000749559"/>
    </source>
</evidence>
<dbReference type="EMBL" id="CAIIXF020000006">
    <property type="protein sequence ID" value="CAH1786042.1"/>
    <property type="molecule type" value="Genomic_DNA"/>
</dbReference>
<dbReference type="PANTHER" id="PTHR12150">
    <property type="entry name" value="CLASS IV SAM-BINDING METHYLTRANSFERASE-RELATED"/>
    <property type="match status" value="1"/>
</dbReference>
<keyword evidence="3" id="KW-1185">Reference proteome</keyword>
<evidence type="ECO:0000313" key="2">
    <source>
        <dbReference type="EMBL" id="CAH1786042.1"/>
    </source>
</evidence>
<dbReference type="CDD" id="cd18086">
    <property type="entry name" value="HsC9orf114-like"/>
    <property type="match status" value="1"/>
</dbReference>
<reference evidence="2" key="1">
    <citation type="submission" date="2022-03" db="EMBL/GenBank/DDBJ databases">
        <authorList>
            <person name="Martin C."/>
        </authorList>
    </citation>
    <scope>NUCLEOTIDE SEQUENCE</scope>
</reference>
<gene>
    <name evidence="2" type="ORF">OFUS_LOCUS12009</name>
</gene>
<sequence length="178" mass="19445">EGVTLDKPVKPGKGSFVNVGIKKEVTVDRHIQPGVRVTVKLTDNIHCDKKKLKGIIVPPSTPKSDAGLYWGYNVRLASGLAEVFSGCPFKDSYDVLIGTSERGENIDTLELKKFNHMLIVFGGVKGLEASLEAEESLHFDDPGLLFQHYLNTCPNQGSGTIRTEEAILITLSALRPKI</sequence>
<feature type="non-terminal residue" evidence="2">
    <location>
        <position position="1"/>
    </location>
</feature>
<dbReference type="Gene3D" id="2.40.50.140">
    <property type="entry name" value="Nucleic acid-binding proteins"/>
    <property type="match status" value="1"/>
</dbReference>
<dbReference type="SUPFAM" id="SSF75217">
    <property type="entry name" value="alpha/beta knot"/>
    <property type="match status" value="1"/>
</dbReference>
<organism evidence="2 3">
    <name type="scientific">Owenia fusiformis</name>
    <name type="common">Polychaete worm</name>
    <dbReference type="NCBI Taxonomy" id="6347"/>
    <lineage>
        <taxon>Eukaryota</taxon>
        <taxon>Metazoa</taxon>
        <taxon>Spiralia</taxon>
        <taxon>Lophotrochozoa</taxon>
        <taxon>Annelida</taxon>
        <taxon>Polychaeta</taxon>
        <taxon>Sedentaria</taxon>
        <taxon>Canalipalpata</taxon>
        <taxon>Sabellida</taxon>
        <taxon>Oweniida</taxon>
        <taxon>Oweniidae</taxon>
        <taxon>Owenia</taxon>
    </lineage>
</organism>
<comment type="caution">
    <text evidence="2">The sequence shown here is derived from an EMBL/GenBank/DDBJ whole genome shotgun (WGS) entry which is preliminary data.</text>
</comment>
<proteinExistence type="inferred from homology"/>
<name>A0A8S4NZN3_OWEFU</name>
<dbReference type="Proteomes" id="UP000749559">
    <property type="component" value="Unassembled WGS sequence"/>
</dbReference>
<dbReference type="InterPro" id="IPR029028">
    <property type="entry name" value="Alpha/beta_knot_MTases"/>
</dbReference>
<comment type="similarity">
    <text evidence="1">Belongs to the class IV-like SAM-binding methyltransferase superfamily.</text>
</comment>
<dbReference type="PANTHER" id="PTHR12150:SF13">
    <property type="entry name" value="METHYLTRANSFERASE C9ORF114-RELATED"/>
    <property type="match status" value="1"/>
</dbReference>
<dbReference type="AlphaFoldDB" id="A0A8S4NZN3"/>
<accession>A0A8S4NZN3</accession>